<dbReference type="Proteomes" id="UP000053841">
    <property type="component" value="Unassembled WGS sequence"/>
</dbReference>
<dbReference type="KEGG" id="bze:COCCADRAFT_104876"/>
<dbReference type="RefSeq" id="XP_007715635.1">
    <property type="nucleotide sequence ID" value="XM_007717445.1"/>
</dbReference>
<dbReference type="EMBL" id="KI964717">
    <property type="protein sequence ID" value="EUC30046.1"/>
    <property type="molecule type" value="Genomic_DNA"/>
</dbReference>
<evidence type="ECO:0000313" key="2">
    <source>
        <dbReference type="Proteomes" id="UP000053841"/>
    </source>
</evidence>
<dbReference type="GeneID" id="19143102"/>
<dbReference type="OrthoDB" id="4966402at2759"/>
<sequence>MCFYNKITFLCKHIEYRVAVHCHFARNDPGHQCFGAWNVKREWSEPQELCKDCTRGQIYLPVSCDARSAYGVDGRN</sequence>
<protein>
    <submittedName>
        <fullName evidence="1">Uncharacterized protein</fullName>
    </submittedName>
</protein>
<dbReference type="HOGENOM" id="CLU_182433_1_1_1"/>
<evidence type="ECO:0000313" key="1">
    <source>
        <dbReference type="EMBL" id="EUC30046.1"/>
    </source>
</evidence>
<keyword evidence="2" id="KW-1185">Reference proteome</keyword>
<dbReference type="eggNOG" id="ENOG502R9Z7">
    <property type="taxonomic scope" value="Eukaryota"/>
</dbReference>
<accession>W6YFN2</accession>
<reference evidence="1 2" key="1">
    <citation type="journal article" date="2013" name="PLoS Genet.">
        <title>Comparative genome structure, secondary metabolite, and effector coding capacity across Cochliobolus pathogens.</title>
        <authorList>
            <person name="Condon B.J."/>
            <person name="Leng Y."/>
            <person name="Wu D."/>
            <person name="Bushley K.E."/>
            <person name="Ohm R.A."/>
            <person name="Otillar R."/>
            <person name="Martin J."/>
            <person name="Schackwitz W."/>
            <person name="Grimwood J."/>
            <person name="MohdZainudin N."/>
            <person name="Xue C."/>
            <person name="Wang R."/>
            <person name="Manning V.A."/>
            <person name="Dhillon B."/>
            <person name="Tu Z.J."/>
            <person name="Steffenson B.J."/>
            <person name="Salamov A."/>
            <person name="Sun H."/>
            <person name="Lowry S."/>
            <person name="LaButti K."/>
            <person name="Han J."/>
            <person name="Copeland A."/>
            <person name="Lindquist E."/>
            <person name="Barry K."/>
            <person name="Schmutz J."/>
            <person name="Baker S.E."/>
            <person name="Ciuffetti L.M."/>
            <person name="Grigoriev I.V."/>
            <person name="Zhong S."/>
            <person name="Turgeon B.G."/>
        </authorList>
    </citation>
    <scope>NUCLEOTIDE SEQUENCE [LARGE SCALE GENOMIC DNA]</scope>
    <source>
        <strain evidence="1 2">26-R-13</strain>
    </source>
</reference>
<organism evidence="1 2">
    <name type="scientific">Cochliobolus carbonum (strain 26-R-13)</name>
    <name type="common">Maize leaf spot fungus</name>
    <name type="synonym">Bipolaris zeicola</name>
    <dbReference type="NCBI Taxonomy" id="930089"/>
    <lineage>
        <taxon>Eukaryota</taxon>
        <taxon>Fungi</taxon>
        <taxon>Dikarya</taxon>
        <taxon>Ascomycota</taxon>
        <taxon>Pezizomycotina</taxon>
        <taxon>Dothideomycetes</taxon>
        <taxon>Pleosporomycetidae</taxon>
        <taxon>Pleosporales</taxon>
        <taxon>Pleosporineae</taxon>
        <taxon>Pleosporaceae</taxon>
        <taxon>Bipolaris</taxon>
    </lineage>
</organism>
<gene>
    <name evidence="1" type="ORF">COCCADRAFT_104876</name>
</gene>
<proteinExistence type="predicted"/>
<dbReference type="AlphaFoldDB" id="W6YFN2"/>
<name>W6YFN2_COCC2</name>